<dbReference type="EMBL" id="QTSX02001577">
    <property type="protein sequence ID" value="KAJ9080290.1"/>
    <property type="molecule type" value="Genomic_DNA"/>
</dbReference>
<keyword evidence="2" id="KW-1185">Reference proteome</keyword>
<organism evidence="1 2">
    <name type="scientific">Entomophthora muscae</name>
    <dbReference type="NCBI Taxonomy" id="34485"/>
    <lineage>
        <taxon>Eukaryota</taxon>
        <taxon>Fungi</taxon>
        <taxon>Fungi incertae sedis</taxon>
        <taxon>Zoopagomycota</taxon>
        <taxon>Entomophthoromycotina</taxon>
        <taxon>Entomophthoromycetes</taxon>
        <taxon>Entomophthorales</taxon>
        <taxon>Entomophthoraceae</taxon>
        <taxon>Entomophthora</taxon>
    </lineage>
</organism>
<dbReference type="Proteomes" id="UP001165960">
    <property type="component" value="Unassembled WGS sequence"/>
</dbReference>
<protein>
    <submittedName>
        <fullName evidence="1">Uncharacterized protein</fullName>
    </submittedName>
</protein>
<reference evidence="1" key="1">
    <citation type="submission" date="2022-04" db="EMBL/GenBank/DDBJ databases">
        <title>Genome of the entomopathogenic fungus Entomophthora muscae.</title>
        <authorList>
            <person name="Elya C."/>
            <person name="Lovett B.R."/>
            <person name="Lee E."/>
            <person name="Macias A.M."/>
            <person name="Hajek A.E."/>
            <person name="De Bivort B.L."/>
            <person name="Kasson M.T."/>
            <person name="De Fine Licht H.H."/>
            <person name="Stajich J.E."/>
        </authorList>
    </citation>
    <scope>NUCLEOTIDE SEQUENCE</scope>
    <source>
        <strain evidence="1">Berkeley</strain>
    </source>
</reference>
<name>A0ACC2TZW7_9FUNG</name>
<proteinExistence type="predicted"/>
<gene>
    <name evidence="1" type="ORF">DSO57_1026637</name>
</gene>
<sequence>MAYHDSCSDAAMKAPCFLGGPTLSCFAERKFQQLLYVLNGLLGWEYGIITKDEYLVKSLASYEKLFLPTMSELTSLPEVAPASLDSFASEFPPVKSPSQKVISSHEYISWFISGMLIMGLNVF</sequence>
<accession>A0ACC2TZW7</accession>
<evidence type="ECO:0000313" key="1">
    <source>
        <dbReference type="EMBL" id="KAJ9080290.1"/>
    </source>
</evidence>
<evidence type="ECO:0000313" key="2">
    <source>
        <dbReference type="Proteomes" id="UP001165960"/>
    </source>
</evidence>
<comment type="caution">
    <text evidence="1">The sequence shown here is derived from an EMBL/GenBank/DDBJ whole genome shotgun (WGS) entry which is preliminary data.</text>
</comment>